<protein>
    <submittedName>
        <fullName evidence="1">Uncharacterized protein</fullName>
    </submittedName>
</protein>
<evidence type="ECO:0000313" key="1">
    <source>
        <dbReference type="EMBL" id="KAG5374355.1"/>
    </source>
</evidence>
<proteinExistence type="predicted"/>
<accession>A0ABQ7KIK6</accession>
<comment type="caution">
    <text evidence="1">The sequence shown here is derived from an EMBL/GenBank/DDBJ whole genome shotgun (WGS) entry which is preliminary data.</text>
</comment>
<gene>
    <name evidence="1" type="primary">A05p000640.1_BraROA</name>
    <name evidence="1" type="ORF">IGI04_042335</name>
</gene>
<dbReference type="EMBL" id="JADBGQ010000024">
    <property type="protein sequence ID" value="KAG5374355.1"/>
    <property type="molecule type" value="Genomic_DNA"/>
</dbReference>
<sequence length="148" mass="16074">MGQIQGISWAMAASVRTDGPCDRTAALDGSLDLTVSPFLLSIRSFLFFLIMHEGLCWFSPRDTSLDLAVHNQTANLDAGWLDGRFESHHRLGSWTKRLGMSQEARVAKGHELPRVLLAAFFLGGKGKQLAVGSAEAASHMSFLSLALC</sequence>
<reference evidence="1 2" key="1">
    <citation type="submission" date="2021-03" db="EMBL/GenBank/DDBJ databases">
        <authorList>
            <person name="King G.J."/>
            <person name="Bancroft I."/>
            <person name="Baten A."/>
            <person name="Bloomfield J."/>
            <person name="Borpatragohain P."/>
            <person name="He Z."/>
            <person name="Irish N."/>
            <person name="Irwin J."/>
            <person name="Liu K."/>
            <person name="Mauleon R.P."/>
            <person name="Moore J."/>
            <person name="Morris R."/>
            <person name="Ostergaard L."/>
            <person name="Wang B."/>
            <person name="Wells R."/>
        </authorList>
    </citation>
    <scope>NUCLEOTIDE SEQUENCE [LARGE SCALE GENOMIC DNA]</scope>
    <source>
        <strain evidence="1">R-o-18</strain>
        <tissue evidence="1">Leaf</tissue>
    </source>
</reference>
<organism evidence="1 2">
    <name type="scientific">Brassica rapa subsp. trilocularis</name>
    <dbReference type="NCBI Taxonomy" id="1813537"/>
    <lineage>
        <taxon>Eukaryota</taxon>
        <taxon>Viridiplantae</taxon>
        <taxon>Streptophyta</taxon>
        <taxon>Embryophyta</taxon>
        <taxon>Tracheophyta</taxon>
        <taxon>Spermatophyta</taxon>
        <taxon>Magnoliopsida</taxon>
        <taxon>eudicotyledons</taxon>
        <taxon>Gunneridae</taxon>
        <taxon>Pentapetalae</taxon>
        <taxon>rosids</taxon>
        <taxon>malvids</taxon>
        <taxon>Brassicales</taxon>
        <taxon>Brassicaceae</taxon>
        <taxon>Brassiceae</taxon>
        <taxon>Brassica</taxon>
    </lineage>
</organism>
<keyword evidence="2" id="KW-1185">Reference proteome</keyword>
<evidence type="ECO:0000313" key="2">
    <source>
        <dbReference type="Proteomes" id="UP000823674"/>
    </source>
</evidence>
<name>A0ABQ7KIK6_BRACM</name>
<dbReference type="Proteomes" id="UP000823674">
    <property type="component" value="Unassembled WGS sequence"/>
</dbReference>